<dbReference type="GO" id="GO:0043565">
    <property type="term" value="F:sequence-specific DNA binding"/>
    <property type="evidence" value="ECO:0007669"/>
    <property type="project" value="InterPro"/>
</dbReference>
<sequence>MIYYNEIPPPYGLSGYIKNFWALDVYEDIKKTKTINILADKFPRLVIQCLNGTSGTQNADTLEEVPFASLCGVASEHAKYIMHGRYSHIAIRFYPHAIKEIFGLDAHYAMNTFLDLHNFWPADFILKVVYAKTYHEKIRLLSDFIMAELQKRARKPDKLVSHFLFSGYKNPYKDTLSDYQISERHFVRRFRQTVGITPTMYKRMCRFEVSLQKLRTNNFNELIDISYEFNYADQSHFNREFKLFTGLTPTQFLSLQRKVEESNSFLSE</sequence>
<evidence type="ECO:0000313" key="5">
    <source>
        <dbReference type="EMBL" id="KAB7530378.1"/>
    </source>
</evidence>
<dbReference type="PANTHER" id="PTHR46796:SF13">
    <property type="entry name" value="HTH-TYPE TRANSCRIPTIONAL ACTIVATOR RHAS"/>
    <property type="match status" value="1"/>
</dbReference>
<proteinExistence type="predicted"/>
<dbReference type="InterPro" id="IPR018060">
    <property type="entry name" value="HTH_AraC"/>
</dbReference>
<evidence type="ECO:0000256" key="3">
    <source>
        <dbReference type="ARBA" id="ARBA00023163"/>
    </source>
</evidence>
<feature type="domain" description="HTH araC/xylS-type" evidence="4">
    <location>
        <begin position="181"/>
        <end position="255"/>
    </location>
</feature>
<dbReference type="Gene3D" id="1.10.10.60">
    <property type="entry name" value="Homeodomain-like"/>
    <property type="match status" value="1"/>
</dbReference>
<dbReference type="Pfam" id="PF12833">
    <property type="entry name" value="HTH_18"/>
    <property type="match status" value="1"/>
</dbReference>
<dbReference type="RefSeq" id="WP_152130312.1">
    <property type="nucleotide sequence ID" value="NZ_WELG01000001.1"/>
</dbReference>
<keyword evidence="1" id="KW-0805">Transcription regulation</keyword>
<dbReference type="PROSITE" id="PS01124">
    <property type="entry name" value="HTH_ARAC_FAMILY_2"/>
    <property type="match status" value="1"/>
</dbReference>
<dbReference type="InterPro" id="IPR009057">
    <property type="entry name" value="Homeodomain-like_sf"/>
</dbReference>
<dbReference type="Pfam" id="PF20240">
    <property type="entry name" value="DUF6597"/>
    <property type="match status" value="1"/>
</dbReference>
<dbReference type="OrthoDB" id="323290at2"/>
<gene>
    <name evidence="5" type="ORF">F8C76_02405</name>
</gene>
<dbReference type="AlphaFoldDB" id="A0A6I1DYL8"/>
<evidence type="ECO:0000256" key="1">
    <source>
        <dbReference type="ARBA" id="ARBA00023015"/>
    </source>
</evidence>
<protein>
    <submittedName>
        <fullName evidence="5">AraC family transcriptional regulator</fullName>
    </submittedName>
</protein>
<name>A0A6I1DYL8_9FLAO</name>
<dbReference type="InterPro" id="IPR046532">
    <property type="entry name" value="DUF6597"/>
</dbReference>
<dbReference type="Proteomes" id="UP000429785">
    <property type="component" value="Unassembled WGS sequence"/>
</dbReference>
<dbReference type="GO" id="GO:0003700">
    <property type="term" value="F:DNA-binding transcription factor activity"/>
    <property type="evidence" value="ECO:0007669"/>
    <property type="project" value="InterPro"/>
</dbReference>
<dbReference type="PANTHER" id="PTHR46796">
    <property type="entry name" value="HTH-TYPE TRANSCRIPTIONAL ACTIVATOR RHAS-RELATED"/>
    <property type="match status" value="1"/>
</dbReference>
<comment type="caution">
    <text evidence="5">The sequence shown here is derived from an EMBL/GenBank/DDBJ whole genome shotgun (WGS) entry which is preliminary data.</text>
</comment>
<reference evidence="5 6" key="1">
    <citation type="submission" date="2019-10" db="EMBL/GenBank/DDBJ databases">
        <title>Muricauda olearia CL-SS4 JCM15563 genome.</title>
        <authorList>
            <person name="Liu L."/>
        </authorList>
    </citation>
    <scope>NUCLEOTIDE SEQUENCE [LARGE SCALE GENOMIC DNA]</scope>
    <source>
        <strain evidence="5 6">CL-SS4</strain>
    </source>
</reference>
<dbReference type="InterPro" id="IPR050204">
    <property type="entry name" value="AraC_XylS_family_regulators"/>
</dbReference>
<keyword evidence="3" id="KW-0804">Transcription</keyword>
<evidence type="ECO:0000256" key="2">
    <source>
        <dbReference type="ARBA" id="ARBA00023125"/>
    </source>
</evidence>
<accession>A0A6I1DYL8</accession>
<evidence type="ECO:0000313" key="6">
    <source>
        <dbReference type="Proteomes" id="UP000429785"/>
    </source>
</evidence>
<dbReference type="SUPFAM" id="SSF46689">
    <property type="entry name" value="Homeodomain-like"/>
    <property type="match status" value="1"/>
</dbReference>
<evidence type="ECO:0000259" key="4">
    <source>
        <dbReference type="PROSITE" id="PS01124"/>
    </source>
</evidence>
<organism evidence="5 6">
    <name type="scientific">Flagellimonas olearia</name>
    <dbReference type="NCBI Taxonomy" id="552546"/>
    <lineage>
        <taxon>Bacteria</taxon>
        <taxon>Pseudomonadati</taxon>
        <taxon>Bacteroidota</taxon>
        <taxon>Flavobacteriia</taxon>
        <taxon>Flavobacteriales</taxon>
        <taxon>Flavobacteriaceae</taxon>
        <taxon>Flagellimonas</taxon>
    </lineage>
</organism>
<dbReference type="EMBL" id="WELG01000001">
    <property type="protein sequence ID" value="KAB7530378.1"/>
    <property type="molecule type" value="Genomic_DNA"/>
</dbReference>
<keyword evidence="2" id="KW-0238">DNA-binding</keyword>
<dbReference type="SMART" id="SM00342">
    <property type="entry name" value="HTH_ARAC"/>
    <property type="match status" value="1"/>
</dbReference>